<feature type="compositionally biased region" description="Low complexity" evidence="7">
    <location>
        <begin position="114"/>
        <end position="131"/>
    </location>
</feature>
<dbReference type="CDD" id="cd00067">
    <property type="entry name" value="GAL4"/>
    <property type="match status" value="1"/>
</dbReference>
<dbReference type="PROSITE" id="PS50048">
    <property type="entry name" value="ZN2_CY6_FUNGAL_2"/>
    <property type="match status" value="1"/>
</dbReference>
<dbReference type="InterPro" id="IPR013087">
    <property type="entry name" value="Znf_C2H2_type"/>
</dbReference>
<name>A0AAD7G0Q6_9AGAR</name>
<dbReference type="GO" id="GO:0008270">
    <property type="term" value="F:zinc ion binding"/>
    <property type="evidence" value="ECO:0007669"/>
    <property type="project" value="UniProtKB-KW"/>
</dbReference>
<evidence type="ECO:0000256" key="4">
    <source>
        <dbReference type="ARBA" id="ARBA00023163"/>
    </source>
</evidence>
<feature type="region of interest" description="Disordered" evidence="7">
    <location>
        <begin position="114"/>
        <end position="133"/>
    </location>
</feature>
<dbReference type="SUPFAM" id="SSF57667">
    <property type="entry name" value="beta-beta-alpha zinc fingers"/>
    <property type="match status" value="1"/>
</dbReference>
<dbReference type="InterPro" id="IPR036236">
    <property type="entry name" value="Znf_C2H2_sf"/>
</dbReference>
<dbReference type="PROSITE" id="PS50157">
    <property type="entry name" value="ZINC_FINGER_C2H2_2"/>
    <property type="match status" value="1"/>
</dbReference>
<keyword evidence="6" id="KW-0863">Zinc-finger</keyword>
<dbReference type="Gene3D" id="3.30.160.60">
    <property type="entry name" value="Classic Zinc Finger"/>
    <property type="match status" value="1"/>
</dbReference>
<dbReference type="InterPro" id="IPR036864">
    <property type="entry name" value="Zn2-C6_fun-type_DNA-bd_sf"/>
</dbReference>
<dbReference type="GO" id="GO:0000981">
    <property type="term" value="F:DNA-binding transcription factor activity, RNA polymerase II-specific"/>
    <property type="evidence" value="ECO:0007669"/>
    <property type="project" value="InterPro"/>
</dbReference>
<evidence type="ECO:0000256" key="2">
    <source>
        <dbReference type="ARBA" id="ARBA00022833"/>
    </source>
</evidence>
<keyword evidence="11" id="KW-1185">Reference proteome</keyword>
<organism evidence="10 11">
    <name type="scientific">Roridomyces roridus</name>
    <dbReference type="NCBI Taxonomy" id="1738132"/>
    <lineage>
        <taxon>Eukaryota</taxon>
        <taxon>Fungi</taxon>
        <taxon>Dikarya</taxon>
        <taxon>Basidiomycota</taxon>
        <taxon>Agaricomycotina</taxon>
        <taxon>Agaricomycetes</taxon>
        <taxon>Agaricomycetidae</taxon>
        <taxon>Agaricales</taxon>
        <taxon>Marasmiineae</taxon>
        <taxon>Mycenaceae</taxon>
        <taxon>Roridomyces</taxon>
    </lineage>
</organism>
<evidence type="ECO:0000256" key="5">
    <source>
        <dbReference type="ARBA" id="ARBA00023242"/>
    </source>
</evidence>
<keyword evidence="5" id="KW-0539">Nucleus</keyword>
<proteinExistence type="predicted"/>
<dbReference type="SUPFAM" id="SSF57701">
    <property type="entry name" value="Zn2/Cys6 DNA-binding domain"/>
    <property type="match status" value="1"/>
</dbReference>
<dbReference type="PANTHER" id="PTHR47660">
    <property type="entry name" value="TRANSCRIPTION FACTOR WITH C2H2 AND ZN(2)-CYS(6) DNA BINDING DOMAIN (EUROFUNG)-RELATED-RELATED"/>
    <property type="match status" value="1"/>
</dbReference>
<dbReference type="Pfam" id="PF00172">
    <property type="entry name" value="Zn_clus"/>
    <property type="match status" value="1"/>
</dbReference>
<dbReference type="EMBL" id="JARKIF010000002">
    <property type="protein sequence ID" value="KAJ7647570.1"/>
    <property type="molecule type" value="Genomic_DNA"/>
</dbReference>
<keyword evidence="2" id="KW-0862">Zinc</keyword>
<dbReference type="GO" id="GO:0003677">
    <property type="term" value="F:DNA binding"/>
    <property type="evidence" value="ECO:0007669"/>
    <property type="project" value="InterPro"/>
</dbReference>
<feature type="domain" description="Zn(2)-C6 fungal-type" evidence="8">
    <location>
        <begin position="81"/>
        <end position="110"/>
    </location>
</feature>
<comment type="caution">
    <text evidence="10">The sequence shown here is derived from an EMBL/GenBank/DDBJ whole genome shotgun (WGS) entry which is preliminary data.</text>
</comment>
<evidence type="ECO:0000256" key="3">
    <source>
        <dbReference type="ARBA" id="ARBA00023015"/>
    </source>
</evidence>
<evidence type="ECO:0000256" key="6">
    <source>
        <dbReference type="PROSITE-ProRule" id="PRU00042"/>
    </source>
</evidence>
<sequence>MTSRAHAGNAPTLPKNEACPHCTARFTRTAHLSRHLKTRNTRSQSLVHWYQTCDATFTRGDLLQRHRKICQDPNRHNRLRSCVGCTDSKVKCDRNNPCSRCTTRGKECVYPSGRRAARGSASATPTRAASADSLSAEPFEAPVHSHLSSIYENDVFSPFFSDVFSPLTNSSLLNEPLLSLPSIRTIPRTDHLPEPWLRELLVYPDASAYPKAKLNNYLPSLTVVVEFTANRPVLHVPTCDLIGKPIWLVKSMKSCGALFVKTKKANDFIISAMAEVREQISQALPQSSTDLTDQLHLVTAIGLLQTIGLFHQNPYERAMSTLYHDLAVLTIRRSGLISYNLSWTPATSSTESMWHDWVSYETTKRTLLLSHLHDCCRSIYFGLPTAYAPGEMNLRLPCEDALWRAHSAEEWLAVLQTPISAHSVQSRLQGHDYLTVYGSIMQASPDFVATPNLSSFAHFILIHGILGQLFTICTETTPLVPDDGPNGENPALMTVRYALHHWLQSWRATQPQTQTPTFVENVLPFYWLGHVAILAHQEGLPPFNGAENSREETRYKMVKRWLKHIRSFLAEGGGESTLFWDELMKIQLQTWQLEYETDGGADDQEGLLAFFPEI</sequence>
<evidence type="ECO:0000256" key="7">
    <source>
        <dbReference type="SAM" id="MobiDB-lite"/>
    </source>
</evidence>
<keyword evidence="1" id="KW-0479">Metal-binding</keyword>
<dbReference type="PROSITE" id="PS00463">
    <property type="entry name" value="ZN2_CY6_FUNGAL_1"/>
    <property type="match status" value="1"/>
</dbReference>
<protein>
    <recommendedName>
        <fullName evidence="12">Zn(2)-C6 fungal-type domain-containing protein</fullName>
    </recommendedName>
</protein>
<keyword evidence="3" id="KW-0805">Transcription regulation</keyword>
<dbReference type="Gene3D" id="4.10.240.10">
    <property type="entry name" value="Zn(2)-C6 fungal-type DNA-binding domain"/>
    <property type="match status" value="1"/>
</dbReference>
<evidence type="ECO:0000313" key="11">
    <source>
        <dbReference type="Proteomes" id="UP001221142"/>
    </source>
</evidence>
<dbReference type="PANTHER" id="PTHR47660:SF2">
    <property type="entry name" value="TRANSCRIPTION FACTOR WITH C2H2 AND ZN(2)-CYS(6) DNA BINDING DOMAIN (EUROFUNG)"/>
    <property type="match status" value="1"/>
</dbReference>
<evidence type="ECO:0000259" key="9">
    <source>
        <dbReference type="PROSITE" id="PS50157"/>
    </source>
</evidence>
<dbReference type="AlphaFoldDB" id="A0AAD7G0Q6"/>
<keyword evidence="4" id="KW-0804">Transcription</keyword>
<evidence type="ECO:0000313" key="10">
    <source>
        <dbReference type="EMBL" id="KAJ7647570.1"/>
    </source>
</evidence>
<dbReference type="SMART" id="SM00066">
    <property type="entry name" value="GAL4"/>
    <property type="match status" value="1"/>
</dbReference>
<evidence type="ECO:0000256" key="1">
    <source>
        <dbReference type="ARBA" id="ARBA00022723"/>
    </source>
</evidence>
<accession>A0AAD7G0Q6</accession>
<dbReference type="GO" id="GO:0006351">
    <property type="term" value="P:DNA-templated transcription"/>
    <property type="evidence" value="ECO:0007669"/>
    <property type="project" value="InterPro"/>
</dbReference>
<dbReference type="InterPro" id="IPR007219">
    <property type="entry name" value="XnlR_reg_dom"/>
</dbReference>
<evidence type="ECO:0008006" key="12">
    <source>
        <dbReference type="Google" id="ProtNLM"/>
    </source>
</evidence>
<dbReference type="Proteomes" id="UP001221142">
    <property type="component" value="Unassembled WGS sequence"/>
</dbReference>
<dbReference type="Pfam" id="PF04082">
    <property type="entry name" value="Fungal_trans"/>
    <property type="match status" value="1"/>
</dbReference>
<dbReference type="InterPro" id="IPR001138">
    <property type="entry name" value="Zn2Cys6_DnaBD"/>
</dbReference>
<evidence type="ECO:0000259" key="8">
    <source>
        <dbReference type="PROSITE" id="PS50048"/>
    </source>
</evidence>
<gene>
    <name evidence="10" type="ORF">FB45DRAFT_893806</name>
</gene>
<feature type="domain" description="C2H2-type" evidence="9">
    <location>
        <begin position="17"/>
        <end position="45"/>
    </location>
</feature>
<reference evidence="10" key="1">
    <citation type="submission" date="2023-03" db="EMBL/GenBank/DDBJ databases">
        <title>Massive genome expansion in bonnet fungi (Mycena s.s.) driven by repeated elements and novel gene families across ecological guilds.</title>
        <authorList>
            <consortium name="Lawrence Berkeley National Laboratory"/>
            <person name="Harder C.B."/>
            <person name="Miyauchi S."/>
            <person name="Viragh M."/>
            <person name="Kuo A."/>
            <person name="Thoen E."/>
            <person name="Andreopoulos B."/>
            <person name="Lu D."/>
            <person name="Skrede I."/>
            <person name="Drula E."/>
            <person name="Henrissat B."/>
            <person name="Morin E."/>
            <person name="Kohler A."/>
            <person name="Barry K."/>
            <person name="LaButti K."/>
            <person name="Morin E."/>
            <person name="Salamov A."/>
            <person name="Lipzen A."/>
            <person name="Mereny Z."/>
            <person name="Hegedus B."/>
            <person name="Baldrian P."/>
            <person name="Stursova M."/>
            <person name="Weitz H."/>
            <person name="Taylor A."/>
            <person name="Grigoriev I.V."/>
            <person name="Nagy L.G."/>
            <person name="Martin F."/>
            <person name="Kauserud H."/>
        </authorList>
    </citation>
    <scope>NUCLEOTIDE SEQUENCE</scope>
    <source>
        <strain evidence="10">9284</strain>
    </source>
</reference>